<evidence type="ECO:0000256" key="2">
    <source>
        <dbReference type="ARBA" id="ARBA00009399"/>
    </source>
</evidence>
<sequence>MARYHELLRFGLVGGFNAATYFGLYAGGVLIGVPYLLSSFLAFVLSASLGYWLHEHWTFKGGAPSVRGWLGWLAAQALATGLNLLLLAIAVDGLGADKILAQLVLLPVTPAATYLVGRRWVFSKA</sequence>
<dbReference type="InterPro" id="IPR007267">
    <property type="entry name" value="GtrA_DPMS_TM"/>
</dbReference>
<comment type="similarity">
    <text evidence="2">Belongs to the GtrA family.</text>
</comment>
<accession>A0A5B8UA70</accession>
<dbReference type="Proteomes" id="UP000321805">
    <property type="component" value="Chromosome"/>
</dbReference>
<proteinExistence type="inferred from homology"/>
<evidence type="ECO:0000313" key="9">
    <source>
        <dbReference type="Proteomes" id="UP000321805"/>
    </source>
</evidence>
<evidence type="ECO:0000256" key="1">
    <source>
        <dbReference type="ARBA" id="ARBA00004141"/>
    </source>
</evidence>
<evidence type="ECO:0000313" key="8">
    <source>
        <dbReference type="EMBL" id="QEC49874.1"/>
    </source>
</evidence>
<evidence type="ECO:0000259" key="7">
    <source>
        <dbReference type="Pfam" id="PF04138"/>
    </source>
</evidence>
<organism evidence="8 9">
    <name type="scientific">Baekduia soli</name>
    <dbReference type="NCBI Taxonomy" id="496014"/>
    <lineage>
        <taxon>Bacteria</taxon>
        <taxon>Bacillati</taxon>
        <taxon>Actinomycetota</taxon>
        <taxon>Thermoleophilia</taxon>
        <taxon>Solirubrobacterales</taxon>
        <taxon>Baekduiaceae</taxon>
        <taxon>Baekduia</taxon>
    </lineage>
</organism>
<feature type="transmembrane region" description="Helical" evidence="6">
    <location>
        <begin position="99"/>
        <end position="117"/>
    </location>
</feature>
<dbReference type="GO" id="GO:0000271">
    <property type="term" value="P:polysaccharide biosynthetic process"/>
    <property type="evidence" value="ECO:0007669"/>
    <property type="project" value="InterPro"/>
</dbReference>
<keyword evidence="5 6" id="KW-0472">Membrane</keyword>
<dbReference type="RefSeq" id="WP_146922239.1">
    <property type="nucleotide sequence ID" value="NZ_CP042430.1"/>
</dbReference>
<feature type="transmembrane region" description="Helical" evidence="6">
    <location>
        <begin position="7"/>
        <end position="27"/>
    </location>
</feature>
<feature type="domain" description="GtrA/DPMS transmembrane" evidence="7">
    <location>
        <begin position="9"/>
        <end position="122"/>
    </location>
</feature>
<dbReference type="OrthoDB" id="2666802at2"/>
<keyword evidence="3 6" id="KW-0812">Transmembrane</keyword>
<dbReference type="InterPro" id="IPR051401">
    <property type="entry name" value="GtrA_CellWall_Glycosyl"/>
</dbReference>
<feature type="transmembrane region" description="Helical" evidence="6">
    <location>
        <begin position="66"/>
        <end position="87"/>
    </location>
</feature>
<comment type="subcellular location">
    <subcellularLocation>
        <location evidence="1">Membrane</location>
        <topology evidence="1">Multi-pass membrane protein</topology>
    </subcellularLocation>
</comment>
<gene>
    <name evidence="8" type="ORF">FSW04_21425</name>
</gene>
<dbReference type="GO" id="GO:0005886">
    <property type="term" value="C:plasma membrane"/>
    <property type="evidence" value="ECO:0007669"/>
    <property type="project" value="TreeGrafter"/>
</dbReference>
<feature type="transmembrane region" description="Helical" evidence="6">
    <location>
        <begin position="33"/>
        <end position="54"/>
    </location>
</feature>
<evidence type="ECO:0000256" key="4">
    <source>
        <dbReference type="ARBA" id="ARBA00022989"/>
    </source>
</evidence>
<dbReference type="AlphaFoldDB" id="A0A5B8UA70"/>
<dbReference type="EMBL" id="CP042430">
    <property type="protein sequence ID" value="QEC49874.1"/>
    <property type="molecule type" value="Genomic_DNA"/>
</dbReference>
<name>A0A5B8UA70_9ACTN</name>
<dbReference type="PANTHER" id="PTHR38459">
    <property type="entry name" value="PROPHAGE BACTOPRENOL-LINKED GLUCOSE TRANSLOCASE HOMOLOG"/>
    <property type="match status" value="1"/>
</dbReference>
<evidence type="ECO:0000256" key="6">
    <source>
        <dbReference type="SAM" id="Phobius"/>
    </source>
</evidence>
<dbReference type="PANTHER" id="PTHR38459:SF1">
    <property type="entry name" value="PROPHAGE BACTOPRENOL-LINKED GLUCOSE TRANSLOCASE HOMOLOG"/>
    <property type="match status" value="1"/>
</dbReference>
<protein>
    <submittedName>
        <fullName evidence="8">GtrA family protein</fullName>
    </submittedName>
</protein>
<reference evidence="8 9" key="1">
    <citation type="journal article" date="2018" name="J. Microbiol.">
        <title>Baekduia soli gen. nov., sp. nov., a novel bacterium isolated from the soil of Baekdu Mountain and proposal of a novel family name, Baekduiaceae fam. nov.</title>
        <authorList>
            <person name="An D.S."/>
            <person name="Siddiqi M.Z."/>
            <person name="Kim K.H."/>
            <person name="Yu H.S."/>
            <person name="Im W.T."/>
        </authorList>
    </citation>
    <scope>NUCLEOTIDE SEQUENCE [LARGE SCALE GENOMIC DNA]</scope>
    <source>
        <strain evidence="8 9">BR7-21</strain>
    </source>
</reference>
<evidence type="ECO:0000256" key="5">
    <source>
        <dbReference type="ARBA" id="ARBA00023136"/>
    </source>
</evidence>
<dbReference type="Pfam" id="PF04138">
    <property type="entry name" value="GtrA_DPMS_TM"/>
    <property type="match status" value="1"/>
</dbReference>
<keyword evidence="9" id="KW-1185">Reference proteome</keyword>
<dbReference type="KEGG" id="bsol:FSW04_21425"/>
<evidence type="ECO:0000256" key="3">
    <source>
        <dbReference type="ARBA" id="ARBA00022692"/>
    </source>
</evidence>
<keyword evidence="4 6" id="KW-1133">Transmembrane helix</keyword>